<dbReference type="Proteomes" id="UP000530571">
    <property type="component" value="Unassembled WGS sequence"/>
</dbReference>
<sequence>MASALLLEDYCVQLKGRIDAAYSAGGYTLGWRLLSSPAAVMDGAEIAFVGLNPGGARLRSDHSELAMREGSAYVDEVWDNARTAGENPLQRQVRALFDRLSVAPENVLAGNLVPFRSPSWSSLPNSRTALAFGEEIWTELFERARPKLVIGMGLELLSPLSRTLGAFDPVRHSVAWGNVTAAKATFPTGKLVVLPHLSRFGIVTRPQSRPALDLLFRDRPA</sequence>
<dbReference type="AlphaFoldDB" id="A0A7W6KHZ4"/>
<evidence type="ECO:0008006" key="3">
    <source>
        <dbReference type="Google" id="ProtNLM"/>
    </source>
</evidence>
<gene>
    <name evidence="1" type="ORF">GGR30_000218</name>
</gene>
<evidence type="ECO:0000313" key="2">
    <source>
        <dbReference type="Proteomes" id="UP000530571"/>
    </source>
</evidence>
<name>A0A7W6KHZ4_9HYPH</name>
<protein>
    <recommendedName>
        <fullName evidence="3">Uracil-DNA glycosylase-like domain-containing protein</fullName>
    </recommendedName>
</protein>
<organism evidence="1 2">
    <name type="scientific">Martelella radicis</name>
    <dbReference type="NCBI Taxonomy" id="1397476"/>
    <lineage>
        <taxon>Bacteria</taxon>
        <taxon>Pseudomonadati</taxon>
        <taxon>Pseudomonadota</taxon>
        <taxon>Alphaproteobacteria</taxon>
        <taxon>Hyphomicrobiales</taxon>
        <taxon>Aurantimonadaceae</taxon>
        <taxon>Martelella</taxon>
    </lineage>
</organism>
<accession>A0A7W6KHZ4</accession>
<reference evidence="1 2" key="1">
    <citation type="submission" date="2020-08" db="EMBL/GenBank/DDBJ databases">
        <title>Genomic Encyclopedia of Type Strains, Phase IV (KMG-IV): sequencing the most valuable type-strain genomes for metagenomic binning, comparative biology and taxonomic classification.</title>
        <authorList>
            <person name="Goeker M."/>
        </authorList>
    </citation>
    <scope>NUCLEOTIDE SEQUENCE [LARGE SCALE GENOMIC DNA]</scope>
    <source>
        <strain evidence="1 2">DSM 28101</strain>
    </source>
</reference>
<evidence type="ECO:0000313" key="1">
    <source>
        <dbReference type="EMBL" id="MBB4120323.1"/>
    </source>
</evidence>
<dbReference type="EMBL" id="JACIDZ010000001">
    <property type="protein sequence ID" value="MBB4120323.1"/>
    <property type="molecule type" value="Genomic_DNA"/>
</dbReference>
<proteinExistence type="predicted"/>
<comment type="caution">
    <text evidence="1">The sequence shown here is derived from an EMBL/GenBank/DDBJ whole genome shotgun (WGS) entry which is preliminary data.</text>
</comment>
<dbReference type="RefSeq" id="WP_183481390.1">
    <property type="nucleotide sequence ID" value="NZ_JACIDZ010000001.1"/>
</dbReference>
<keyword evidence="2" id="KW-1185">Reference proteome</keyword>